<dbReference type="PANTHER" id="PTHR46077">
    <property type="entry name" value="E3 UBIQUITIN-PROTEIN LIGASE TOPORS"/>
    <property type="match status" value="1"/>
</dbReference>
<dbReference type="Proteomes" id="UP000722485">
    <property type="component" value="Unassembled WGS sequence"/>
</dbReference>
<keyword evidence="4" id="KW-0805">Transcription regulation</keyword>
<keyword evidence="6" id="KW-0863">Zinc-finger</keyword>
<dbReference type="PANTHER" id="PTHR46077:SF1">
    <property type="entry name" value="TOP1 BINDING ARGININE_SERINE RICH PROTEIN, E3 UBIQUITIN LIGASE"/>
    <property type="match status" value="1"/>
</dbReference>
<evidence type="ECO:0000256" key="6">
    <source>
        <dbReference type="PROSITE-ProRule" id="PRU00175"/>
    </source>
</evidence>
<reference evidence="9" key="1">
    <citation type="submission" date="2020-03" db="EMBL/GenBank/DDBJ databases">
        <title>Draft Genome Sequence of Cylindrodendrum hubeiense.</title>
        <authorList>
            <person name="Buettner E."/>
            <person name="Kellner H."/>
        </authorList>
    </citation>
    <scope>NUCLEOTIDE SEQUENCE</scope>
    <source>
        <strain evidence="9">IHI 201604</strain>
    </source>
</reference>
<keyword evidence="10" id="KW-1185">Reference proteome</keyword>
<evidence type="ECO:0000259" key="8">
    <source>
        <dbReference type="PROSITE" id="PS50089"/>
    </source>
</evidence>
<feature type="compositionally biased region" description="Polar residues" evidence="7">
    <location>
        <begin position="90"/>
        <end position="101"/>
    </location>
</feature>
<evidence type="ECO:0000313" key="10">
    <source>
        <dbReference type="Proteomes" id="UP000722485"/>
    </source>
</evidence>
<feature type="region of interest" description="Disordered" evidence="7">
    <location>
        <begin position="83"/>
        <end position="114"/>
    </location>
</feature>
<dbReference type="InterPro" id="IPR013083">
    <property type="entry name" value="Znf_RING/FYVE/PHD"/>
</dbReference>
<name>A0A9P5HCZ8_9HYPO</name>
<dbReference type="Pfam" id="PF13639">
    <property type="entry name" value="zf-RING_2"/>
    <property type="match status" value="1"/>
</dbReference>
<dbReference type="GO" id="GO:0008270">
    <property type="term" value="F:zinc ion binding"/>
    <property type="evidence" value="ECO:0007669"/>
    <property type="project" value="UniProtKB-KW"/>
</dbReference>
<proteinExistence type="predicted"/>
<dbReference type="EMBL" id="JAANBB010000171">
    <property type="protein sequence ID" value="KAF7547682.1"/>
    <property type="molecule type" value="Genomic_DNA"/>
</dbReference>
<feature type="domain" description="RING-type" evidence="8">
    <location>
        <begin position="26"/>
        <end position="66"/>
    </location>
</feature>
<evidence type="ECO:0000256" key="1">
    <source>
        <dbReference type="ARBA" id="ARBA00000900"/>
    </source>
</evidence>
<organism evidence="9 10">
    <name type="scientific">Cylindrodendrum hubeiense</name>
    <dbReference type="NCBI Taxonomy" id="595255"/>
    <lineage>
        <taxon>Eukaryota</taxon>
        <taxon>Fungi</taxon>
        <taxon>Dikarya</taxon>
        <taxon>Ascomycota</taxon>
        <taxon>Pezizomycotina</taxon>
        <taxon>Sordariomycetes</taxon>
        <taxon>Hypocreomycetidae</taxon>
        <taxon>Hypocreales</taxon>
        <taxon>Nectriaceae</taxon>
        <taxon>Cylindrodendrum</taxon>
    </lineage>
</organism>
<dbReference type="PROSITE" id="PS50089">
    <property type="entry name" value="ZF_RING_2"/>
    <property type="match status" value="1"/>
</dbReference>
<protein>
    <recommendedName>
        <fullName evidence="2">RING-type E3 ubiquitin transferase</fullName>
        <ecNumber evidence="2">2.3.2.27</ecNumber>
    </recommendedName>
</protein>
<keyword evidence="6" id="KW-0862">Zinc</keyword>
<evidence type="ECO:0000256" key="2">
    <source>
        <dbReference type="ARBA" id="ARBA00012483"/>
    </source>
</evidence>
<dbReference type="GO" id="GO:0061630">
    <property type="term" value="F:ubiquitin protein ligase activity"/>
    <property type="evidence" value="ECO:0007669"/>
    <property type="project" value="UniProtKB-EC"/>
</dbReference>
<dbReference type="AlphaFoldDB" id="A0A9P5HCZ8"/>
<dbReference type="SUPFAM" id="SSF57850">
    <property type="entry name" value="RING/U-box"/>
    <property type="match status" value="1"/>
</dbReference>
<keyword evidence="5" id="KW-0804">Transcription</keyword>
<dbReference type="InterPro" id="IPR001841">
    <property type="entry name" value="Znf_RING"/>
</dbReference>
<evidence type="ECO:0000256" key="3">
    <source>
        <dbReference type="ARBA" id="ARBA00022679"/>
    </source>
</evidence>
<dbReference type="Gene3D" id="3.30.40.10">
    <property type="entry name" value="Zinc/RING finger domain, C3HC4 (zinc finger)"/>
    <property type="match status" value="1"/>
</dbReference>
<evidence type="ECO:0000256" key="5">
    <source>
        <dbReference type="ARBA" id="ARBA00023163"/>
    </source>
</evidence>
<keyword evidence="3" id="KW-0808">Transferase</keyword>
<dbReference type="GO" id="GO:0000209">
    <property type="term" value="P:protein polyubiquitination"/>
    <property type="evidence" value="ECO:0007669"/>
    <property type="project" value="TreeGrafter"/>
</dbReference>
<dbReference type="GO" id="GO:0006513">
    <property type="term" value="P:protein monoubiquitination"/>
    <property type="evidence" value="ECO:0007669"/>
    <property type="project" value="TreeGrafter"/>
</dbReference>
<evidence type="ECO:0000313" key="9">
    <source>
        <dbReference type="EMBL" id="KAF7547682.1"/>
    </source>
</evidence>
<comment type="catalytic activity">
    <reaction evidence="1">
        <text>S-ubiquitinyl-[E2 ubiquitin-conjugating enzyme]-L-cysteine + [acceptor protein]-L-lysine = [E2 ubiquitin-conjugating enzyme]-L-cysteine + N(6)-ubiquitinyl-[acceptor protein]-L-lysine.</text>
        <dbReference type="EC" id="2.3.2.27"/>
    </reaction>
</comment>
<dbReference type="OrthoDB" id="21204at2759"/>
<evidence type="ECO:0000256" key="4">
    <source>
        <dbReference type="ARBA" id="ARBA00023015"/>
    </source>
</evidence>
<sequence length="295" mass="33638">MDTKPSTRDLPAPVLQDALGPANECCVICLGDLVELCEAQPCGHKNFDFLCLTTWLQHRTVCPMCKSDVHQVRYELSEDGKQGKVYTVPPSKSNGQAQRGASISAPRPSRARPFEDQAVRRRRLVYRHSLFSLHVGSNRRQPGASRYRELSPQLFATDTELLSRARKWLRRELRVFECIQQDDDPDTPHDSDATSASRPRRVKADFLVEYIVAVLRTMDTQGSAGQAENMIQEFLGRHNTQIFLHELRAWLRSPCQSLREWDRVVQYGSRRGPNAIAPQALQNYDEAYVPRPLHS</sequence>
<dbReference type="EC" id="2.3.2.27" evidence="2"/>
<gene>
    <name evidence="9" type="ORF">G7Z17_g7556</name>
</gene>
<accession>A0A9P5HCZ8</accession>
<evidence type="ECO:0000256" key="7">
    <source>
        <dbReference type="SAM" id="MobiDB-lite"/>
    </source>
</evidence>
<dbReference type="SMART" id="SM00184">
    <property type="entry name" value="RING"/>
    <property type="match status" value="1"/>
</dbReference>
<comment type="caution">
    <text evidence="9">The sequence shown here is derived from an EMBL/GenBank/DDBJ whole genome shotgun (WGS) entry which is preliminary data.</text>
</comment>
<keyword evidence="6" id="KW-0479">Metal-binding</keyword>